<dbReference type="SMART" id="SM00091">
    <property type="entry name" value="PAS"/>
    <property type="match status" value="2"/>
</dbReference>
<keyword evidence="7" id="KW-0418">Kinase</keyword>
<gene>
    <name evidence="15" type="ORF">ES724_14155</name>
</gene>
<evidence type="ECO:0000313" key="16">
    <source>
        <dbReference type="Proteomes" id="UP000321367"/>
    </source>
</evidence>
<dbReference type="SUPFAM" id="SSF55874">
    <property type="entry name" value="ATPase domain of HSP90 chaperone/DNA topoisomerase II/histidine kinase"/>
    <property type="match status" value="1"/>
</dbReference>
<feature type="domain" description="PAS" evidence="12">
    <location>
        <begin position="302"/>
        <end position="373"/>
    </location>
</feature>
<feature type="domain" description="PAC" evidence="13">
    <location>
        <begin position="377"/>
        <end position="429"/>
    </location>
</feature>
<dbReference type="PROSITE" id="PS50113">
    <property type="entry name" value="PAC"/>
    <property type="match status" value="2"/>
</dbReference>
<dbReference type="InterPro" id="IPR003594">
    <property type="entry name" value="HATPase_dom"/>
</dbReference>
<proteinExistence type="predicted"/>
<dbReference type="PROSITE" id="PS50839">
    <property type="entry name" value="CHASE"/>
    <property type="match status" value="1"/>
</dbReference>
<keyword evidence="9 10" id="KW-0472">Membrane</keyword>
<evidence type="ECO:0000256" key="10">
    <source>
        <dbReference type="SAM" id="Phobius"/>
    </source>
</evidence>
<name>A0A5C6ZU90_9FLAO</name>
<dbReference type="Pfam" id="PF02518">
    <property type="entry name" value="HATPase_c"/>
    <property type="match status" value="1"/>
</dbReference>
<dbReference type="InterPro" id="IPR052162">
    <property type="entry name" value="Sensor_kinase/Photoreceptor"/>
</dbReference>
<evidence type="ECO:0000259" key="11">
    <source>
        <dbReference type="PROSITE" id="PS50109"/>
    </source>
</evidence>
<dbReference type="InterPro" id="IPR005467">
    <property type="entry name" value="His_kinase_dom"/>
</dbReference>
<dbReference type="GO" id="GO:0004673">
    <property type="term" value="F:protein histidine kinase activity"/>
    <property type="evidence" value="ECO:0007669"/>
    <property type="project" value="UniProtKB-EC"/>
</dbReference>
<dbReference type="NCBIfam" id="TIGR00229">
    <property type="entry name" value="sensory_box"/>
    <property type="match status" value="2"/>
</dbReference>
<keyword evidence="6 10" id="KW-0812">Transmembrane</keyword>
<comment type="subcellular location">
    <subcellularLocation>
        <location evidence="2">Membrane</location>
    </subcellularLocation>
</comment>
<dbReference type="PANTHER" id="PTHR43304:SF1">
    <property type="entry name" value="PAC DOMAIN-CONTAINING PROTEIN"/>
    <property type="match status" value="1"/>
</dbReference>
<dbReference type="InterPro" id="IPR000700">
    <property type="entry name" value="PAS-assoc_C"/>
</dbReference>
<feature type="domain" description="Histidine kinase" evidence="11">
    <location>
        <begin position="574"/>
        <end position="784"/>
    </location>
</feature>
<keyword evidence="4" id="KW-0597">Phosphoprotein</keyword>
<comment type="catalytic activity">
    <reaction evidence="1">
        <text>ATP + protein L-histidine = ADP + protein N-phospho-L-histidine.</text>
        <dbReference type="EC" id="2.7.13.3"/>
    </reaction>
</comment>
<dbReference type="PROSITE" id="PS50112">
    <property type="entry name" value="PAS"/>
    <property type="match status" value="2"/>
</dbReference>
<dbReference type="InterPro" id="IPR042240">
    <property type="entry name" value="CHASE_sf"/>
</dbReference>
<dbReference type="GO" id="GO:0016020">
    <property type="term" value="C:membrane"/>
    <property type="evidence" value="ECO:0007669"/>
    <property type="project" value="UniProtKB-SubCell"/>
</dbReference>
<dbReference type="PANTHER" id="PTHR43304">
    <property type="entry name" value="PHYTOCHROME-LIKE PROTEIN CPH1"/>
    <property type="match status" value="1"/>
</dbReference>
<evidence type="ECO:0000256" key="4">
    <source>
        <dbReference type="ARBA" id="ARBA00022553"/>
    </source>
</evidence>
<dbReference type="InterPro" id="IPR006189">
    <property type="entry name" value="CHASE_dom"/>
</dbReference>
<dbReference type="SMART" id="SM00387">
    <property type="entry name" value="HATPase_c"/>
    <property type="match status" value="1"/>
</dbReference>
<feature type="transmembrane region" description="Helical" evidence="10">
    <location>
        <begin position="20"/>
        <end position="38"/>
    </location>
</feature>
<keyword evidence="8 10" id="KW-1133">Transmembrane helix</keyword>
<dbReference type="PRINTS" id="PR00344">
    <property type="entry name" value="BCTRLSENSOR"/>
</dbReference>
<dbReference type="GO" id="GO:0007165">
    <property type="term" value="P:signal transduction"/>
    <property type="evidence" value="ECO:0007669"/>
    <property type="project" value="UniProtKB-ARBA"/>
</dbReference>
<keyword evidence="5" id="KW-0808">Transferase</keyword>
<dbReference type="SUPFAM" id="SSF55785">
    <property type="entry name" value="PYP-like sensor domain (PAS domain)"/>
    <property type="match status" value="2"/>
</dbReference>
<dbReference type="CDD" id="cd00130">
    <property type="entry name" value="PAS"/>
    <property type="match status" value="2"/>
</dbReference>
<dbReference type="InterPro" id="IPR013655">
    <property type="entry name" value="PAS_fold_3"/>
</dbReference>
<evidence type="ECO:0000256" key="1">
    <source>
        <dbReference type="ARBA" id="ARBA00000085"/>
    </source>
</evidence>
<keyword evidence="16" id="KW-1185">Reference proteome</keyword>
<dbReference type="PROSITE" id="PS50109">
    <property type="entry name" value="HIS_KIN"/>
    <property type="match status" value="1"/>
</dbReference>
<feature type="domain" description="PAS" evidence="12">
    <location>
        <begin position="430"/>
        <end position="500"/>
    </location>
</feature>
<dbReference type="Gene3D" id="3.30.565.10">
    <property type="entry name" value="Histidine kinase-like ATPase, C-terminal domain"/>
    <property type="match status" value="1"/>
</dbReference>
<dbReference type="InterPro" id="IPR000014">
    <property type="entry name" value="PAS"/>
</dbReference>
<dbReference type="Gene3D" id="3.30.450.350">
    <property type="entry name" value="CHASE domain"/>
    <property type="match status" value="1"/>
</dbReference>
<dbReference type="EC" id="2.7.13.3" evidence="3"/>
<feature type="domain" description="PAC" evidence="13">
    <location>
        <begin position="505"/>
        <end position="556"/>
    </location>
</feature>
<protein>
    <recommendedName>
        <fullName evidence="3">histidine kinase</fullName>
        <ecNumber evidence="3">2.7.13.3</ecNumber>
    </recommendedName>
</protein>
<dbReference type="OrthoDB" id="5522855at2"/>
<evidence type="ECO:0000256" key="3">
    <source>
        <dbReference type="ARBA" id="ARBA00012438"/>
    </source>
</evidence>
<evidence type="ECO:0000256" key="9">
    <source>
        <dbReference type="ARBA" id="ARBA00023136"/>
    </source>
</evidence>
<evidence type="ECO:0000259" key="12">
    <source>
        <dbReference type="PROSITE" id="PS50112"/>
    </source>
</evidence>
<dbReference type="Proteomes" id="UP000321367">
    <property type="component" value="Unassembled WGS sequence"/>
</dbReference>
<dbReference type="InterPro" id="IPR036890">
    <property type="entry name" value="HATPase_C_sf"/>
</dbReference>
<dbReference type="Gene3D" id="3.30.450.20">
    <property type="entry name" value="PAS domain"/>
    <property type="match status" value="2"/>
</dbReference>
<reference evidence="15 16" key="1">
    <citation type="submission" date="2019-08" db="EMBL/GenBank/DDBJ databases">
        <title>Genome sequence of Gillisia hiemivivida IC154 (type strain).</title>
        <authorList>
            <person name="Bowman J.P."/>
        </authorList>
    </citation>
    <scope>NUCLEOTIDE SEQUENCE [LARGE SCALE GENOMIC DNA]</scope>
    <source>
        <strain evidence="15 16">IC154</strain>
    </source>
</reference>
<evidence type="ECO:0000256" key="6">
    <source>
        <dbReference type="ARBA" id="ARBA00022692"/>
    </source>
</evidence>
<evidence type="ECO:0000313" key="15">
    <source>
        <dbReference type="EMBL" id="TXD92375.1"/>
    </source>
</evidence>
<evidence type="ECO:0000256" key="2">
    <source>
        <dbReference type="ARBA" id="ARBA00004370"/>
    </source>
</evidence>
<comment type="caution">
    <text evidence="15">The sequence shown here is derived from an EMBL/GenBank/DDBJ whole genome shotgun (WGS) entry which is preliminary data.</text>
</comment>
<dbReference type="EMBL" id="VORY01000022">
    <property type="protein sequence ID" value="TXD92375.1"/>
    <property type="molecule type" value="Genomic_DNA"/>
</dbReference>
<evidence type="ECO:0000259" key="14">
    <source>
        <dbReference type="PROSITE" id="PS50839"/>
    </source>
</evidence>
<dbReference type="AlphaFoldDB" id="A0A5C6ZU90"/>
<dbReference type="SMART" id="SM01079">
    <property type="entry name" value="CHASE"/>
    <property type="match status" value="1"/>
</dbReference>
<evidence type="ECO:0000256" key="5">
    <source>
        <dbReference type="ARBA" id="ARBA00022679"/>
    </source>
</evidence>
<dbReference type="Pfam" id="PF13426">
    <property type="entry name" value="PAS_9"/>
    <property type="match status" value="1"/>
</dbReference>
<feature type="transmembrane region" description="Helical" evidence="10">
    <location>
        <begin position="260"/>
        <end position="282"/>
    </location>
</feature>
<evidence type="ECO:0000256" key="7">
    <source>
        <dbReference type="ARBA" id="ARBA00022777"/>
    </source>
</evidence>
<evidence type="ECO:0000259" key="13">
    <source>
        <dbReference type="PROSITE" id="PS50113"/>
    </source>
</evidence>
<dbReference type="Pfam" id="PF03924">
    <property type="entry name" value="CHASE"/>
    <property type="match status" value="1"/>
</dbReference>
<feature type="domain" description="CHASE" evidence="14">
    <location>
        <begin position="114"/>
        <end position="201"/>
    </location>
</feature>
<dbReference type="InterPro" id="IPR035965">
    <property type="entry name" value="PAS-like_dom_sf"/>
</dbReference>
<dbReference type="InterPro" id="IPR004358">
    <property type="entry name" value="Sig_transdc_His_kin-like_C"/>
</dbReference>
<dbReference type="Pfam" id="PF08447">
    <property type="entry name" value="PAS_3"/>
    <property type="match status" value="1"/>
</dbReference>
<dbReference type="SMART" id="SM00086">
    <property type="entry name" value="PAC"/>
    <property type="match status" value="2"/>
</dbReference>
<accession>A0A5C6ZU90</accession>
<dbReference type="InterPro" id="IPR001610">
    <property type="entry name" value="PAC"/>
</dbReference>
<sequence length="784" mass="88819">MSRNKGSFSFKSNFLSRPILAGVFSFVFLFLLGFFLLFQSYQIIRESEAREMINVMDLVEKNLNNSLKDSYSVALSMGLIIDDEGNIRDFEQYAPLLLEQYPVIDVVQMVPGGVIRKVYPYQANKAVIGYDILKDPKTRKEALKAIDVGKMYFAGPFDLLQGGTAVVGRLPVFKNNKFWGFSAVIIKLESLLEQAELNKLAGEKYIFQFSKINPESNEEQFFLQNDLDIEYNISETILLPDGDWKFYIALKNPKEAFYELIPMAFFILLIASWLGWVVTLLFKQPIRLQALVNSQAGELAASELKFRTIFNQAAVGMVRVETATGKFLETNQRFRELSGYSASELNGMNFREISHPSEINENLALIQQLLNGDIREYSLEKRLIQKSGNVLWVKLSVSPLWKKDTSGSTHIAIIEDISERVVAQNELMKNEKRYRALVENGGEVVTIFNRKGQAIYSSPAIQKIAGYSEAEINSVNLSSLIHPKDIAELDKQILEAMKFPSKPISGFTIRAKNKKGEWRWAESTITNLLEDSSVKGFVGNFRDVSEKKEAEINLNKSYQMVMEQNRRLLNFSYIVSHNLRSHSSNIQAILNLYNTTSVEEEKLNYIGLLSKVGNALNHTLEDLNEVVSISTNLDLNIESLQINAFLNKTIDLLEMQISDKGAIIKRDVPDEMIVKFNAAYLESVLLNFRTNAIRYREQKRKLEISILGYKENGDWILEIADNGVGIDLERHGGKIFGLYKTFTQTPNSRGVGLFITRNQIEAMGGSVAVESEVGVGSVFKIYFK</sequence>
<organism evidence="15 16">
    <name type="scientific">Gillisia hiemivivida</name>
    <dbReference type="NCBI Taxonomy" id="291190"/>
    <lineage>
        <taxon>Bacteria</taxon>
        <taxon>Pseudomonadati</taxon>
        <taxon>Bacteroidota</taxon>
        <taxon>Flavobacteriia</taxon>
        <taxon>Flavobacteriales</taxon>
        <taxon>Flavobacteriaceae</taxon>
        <taxon>Gillisia</taxon>
    </lineage>
</organism>
<evidence type="ECO:0000256" key="8">
    <source>
        <dbReference type="ARBA" id="ARBA00022989"/>
    </source>
</evidence>
<dbReference type="RefSeq" id="WP_146933994.1">
    <property type="nucleotide sequence ID" value="NZ_CBCSHZ010000025.1"/>
</dbReference>